<comment type="caution">
    <text evidence="1">The sequence shown here is derived from an EMBL/GenBank/DDBJ whole genome shotgun (WGS) entry which is preliminary data.</text>
</comment>
<evidence type="ECO:0000313" key="2">
    <source>
        <dbReference type="Proteomes" id="UP000252415"/>
    </source>
</evidence>
<accession>A0A368VYU5</accession>
<sequence>MAATIFDFRANEAARGTFALPINMTPGVEVFLTSITLSIGATTHHTVFHSNVGWQSNVSALPVLPVIIFRIRRGSPTGAVIFQTTDAQIAGLGGLGSTDRNFSSVHTDLSQPAFIVGTTQFYFLTAELSGTGGATILGPVNLTGFVIA</sequence>
<dbReference type="AlphaFoldDB" id="A0A368VYU5"/>
<name>A0A368VYU5_9BACL</name>
<dbReference type="RefSeq" id="WP_147275056.1">
    <property type="nucleotide sequence ID" value="NZ_QPJD01000008.1"/>
</dbReference>
<protein>
    <recommendedName>
        <fullName evidence="3">Exosporium-targeted protein</fullName>
    </recommendedName>
</protein>
<evidence type="ECO:0008006" key="3">
    <source>
        <dbReference type="Google" id="ProtNLM"/>
    </source>
</evidence>
<reference evidence="1 2" key="1">
    <citation type="submission" date="2018-07" db="EMBL/GenBank/DDBJ databases">
        <title>Genomic Encyclopedia of Type Strains, Phase III (KMG-III): the genomes of soil and plant-associated and newly described type strains.</title>
        <authorList>
            <person name="Whitman W."/>
        </authorList>
    </citation>
    <scope>NUCLEOTIDE SEQUENCE [LARGE SCALE GENOMIC DNA]</scope>
    <source>
        <strain evidence="1 2">CECT 7506</strain>
    </source>
</reference>
<organism evidence="1 2">
    <name type="scientific">Paenibacillus prosopidis</name>
    <dbReference type="NCBI Taxonomy" id="630520"/>
    <lineage>
        <taxon>Bacteria</taxon>
        <taxon>Bacillati</taxon>
        <taxon>Bacillota</taxon>
        <taxon>Bacilli</taxon>
        <taxon>Bacillales</taxon>
        <taxon>Paenibacillaceae</taxon>
        <taxon>Paenibacillus</taxon>
    </lineage>
</organism>
<gene>
    <name evidence="1" type="ORF">DFP97_10877</name>
</gene>
<dbReference type="OrthoDB" id="2597203at2"/>
<proteinExistence type="predicted"/>
<dbReference type="EMBL" id="QPJD01000008">
    <property type="protein sequence ID" value="RCW47462.1"/>
    <property type="molecule type" value="Genomic_DNA"/>
</dbReference>
<keyword evidence="2" id="KW-1185">Reference proteome</keyword>
<dbReference type="Proteomes" id="UP000252415">
    <property type="component" value="Unassembled WGS sequence"/>
</dbReference>
<evidence type="ECO:0000313" key="1">
    <source>
        <dbReference type="EMBL" id="RCW47462.1"/>
    </source>
</evidence>